<feature type="region of interest" description="Disordered" evidence="2">
    <location>
        <begin position="128"/>
        <end position="162"/>
    </location>
</feature>
<dbReference type="NCBIfam" id="TIGR03715">
    <property type="entry name" value="KxYKxGKxW"/>
    <property type="match status" value="1"/>
</dbReference>
<dbReference type="PATRIC" id="fig|1114972.6.peg.1832"/>
<evidence type="ECO:0000313" key="3">
    <source>
        <dbReference type="EMBL" id="KRL52901.1"/>
    </source>
</evidence>
<reference evidence="3 4" key="1">
    <citation type="journal article" date="2015" name="Genome Announc.">
        <title>Expanding the biotechnology potential of lactobacilli through comparative genomics of 213 strains and associated genera.</title>
        <authorList>
            <person name="Sun Z."/>
            <person name="Harris H.M."/>
            <person name="McCann A."/>
            <person name="Guo C."/>
            <person name="Argimon S."/>
            <person name="Zhang W."/>
            <person name="Yang X."/>
            <person name="Jeffery I.B."/>
            <person name="Cooney J.C."/>
            <person name="Kagawa T.F."/>
            <person name="Liu W."/>
            <person name="Song Y."/>
            <person name="Salvetti E."/>
            <person name="Wrobel A."/>
            <person name="Rasinkangas P."/>
            <person name="Parkhill J."/>
            <person name="Rea M.C."/>
            <person name="O'Sullivan O."/>
            <person name="Ritari J."/>
            <person name="Douillard F.P."/>
            <person name="Paul Ross R."/>
            <person name="Yang R."/>
            <person name="Briner A.E."/>
            <person name="Felis G.E."/>
            <person name="de Vos W.M."/>
            <person name="Barrangou R."/>
            <person name="Klaenhammer T.R."/>
            <person name="Caufield P.W."/>
            <person name="Cui Y."/>
            <person name="Zhang H."/>
            <person name="O'Toole P.W."/>
        </authorList>
    </citation>
    <scope>NUCLEOTIDE SEQUENCE [LARGE SCALE GENOMIC DNA]</scope>
    <source>
        <strain evidence="3 4">DSM 15814</strain>
    </source>
</reference>
<dbReference type="AlphaFoldDB" id="A0A0R1RFB5"/>
<keyword evidence="1" id="KW-0732">Signal</keyword>
<evidence type="ECO:0000256" key="2">
    <source>
        <dbReference type="SAM" id="MobiDB-lite"/>
    </source>
</evidence>
<dbReference type="EMBL" id="AZFF01000030">
    <property type="protein sequence ID" value="KRL52901.1"/>
    <property type="molecule type" value="Genomic_DNA"/>
</dbReference>
<feature type="compositionally biased region" description="Low complexity" evidence="2">
    <location>
        <begin position="82"/>
        <end position="106"/>
    </location>
</feature>
<dbReference type="Pfam" id="PF19258">
    <property type="entry name" value="KxYKxGKxW_sig"/>
    <property type="match status" value="1"/>
</dbReference>
<evidence type="ECO:0000313" key="4">
    <source>
        <dbReference type="Proteomes" id="UP000051999"/>
    </source>
</evidence>
<organism evidence="3 4">
    <name type="scientific">Furfurilactobacillus rossiae DSM 15814</name>
    <dbReference type="NCBI Taxonomy" id="1114972"/>
    <lineage>
        <taxon>Bacteria</taxon>
        <taxon>Bacillati</taxon>
        <taxon>Bacillota</taxon>
        <taxon>Bacilli</taxon>
        <taxon>Lactobacillales</taxon>
        <taxon>Lactobacillaceae</taxon>
        <taxon>Furfurilactobacillus</taxon>
    </lineage>
</organism>
<sequence>MKNKQYKHASSDKTFYKMYKSGKNWVIGSVVALGASSMLINTVHADTVNDDGNAIKVDTVTQGDTNSPVNATSAALHETSHTAPSETSSTQSASSVSSSASSLPDSSETKNSAVSLQASQVVTESTASATTSNAASLSADNTTSASVKQDSASVDSATATNPATAQSKFRIDAAFAPAASTDPAVVKPTITIQAPNTINDYTTQQSVVVQVAVNDVNHELVNGRMQITLDHAVLMNNPTGERHYINGAGGPDDYDLATVATNKVYVKFNRPISSGTVISINLPVLAAQSARHDTPIKVEAVMTGQTDTGQSFSSDSGQKIIQYVGQDATTHDAKVNDTNGLWLGLPANGMDVSVEPNSDINWGAPAMLKQADGSYLNNGGTVVWVLNENSQVYLKDAHLKMTFENPKMLDYYVWSTYRDARIGHNLPGMSPEFSEGWVITRSNNTVDVDFGELTANAISSLNFQLFYRFPENVSASDLGKLTMLSGMKMINW</sequence>
<dbReference type="STRING" id="1114972.FD35_GL001797"/>
<name>A0A0R1RFB5_9LACO</name>
<comment type="caution">
    <text evidence="3">The sequence shown here is derived from an EMBL/GenBank/DDBJ whole genome shotgun (WGS) entry which is preliminary data.</text>
</comment>
<dbReference type="RefSeq" id="WP_017261078.1">
    <property type="nucleotide sequence ID" value="NZ_AUAW01000029.1"/>
</dbReference>
<accession>A0A0R1RFB5</accession>
<feature type="compositionally biased region" description="Polar residues" evidence="2">
    <location>
        <begin position="59"/>
        <end position="73"/>
    </location>
</feature>
<proteinExistence type="predicted"/>
<keyword evidence="4" id="KW-1185">Reference proteome</keyword>
<gene>
    <name evidence="3" type="ORF">FD35_GL001797</name>
</gene>
<feature type="region of interest" description="Disordered" evidence="2">
    <location>
        <begin position="59"/>
        <end position="115"/>
    </location>
</feature>
<feature type="compositionally biased region" description="Polar residues" evidence="2">
    <location>
        <begin position="147"/>
        <end position="162"/>
    </location>
</feature>
<protein>
    <submittedName>
        <fullName evidence="3">Uncharacterized protein</fullName>
    </submittedName>
</protein>
<dbReference type="InterPro" id="IPR022263">
    <property type="entry name" value="KxYKxGKxW"/>
</dbReference>
<dbReference type="Proteomes" id="UP000051999">
    <property type="component" value="Unassembled WGS sequence"/>
</dbReference>
<feature type="compositionally biased region" description="Low complexity" evidence="2">
    <location>
        <begin position="128"/>
        <end position="146"/>
    </location>
</feature>
<evidence type="ECO:0000256" key="1">
    <source>
        <dbReference type="ARBA" id="ARBA00022729"/>
    </source>
</evidence>